<dbReference type="InterPro" id="IPR009051">
    <property type="entry name" value="Helical_ferredxn"/>
</dbReference>
<comment type="caution">
    <text evidence="8">The sequence shown here is derived from an EMBL/GenBank/DDBJ whole genome shotgun (WGS) entry which is preliminary data.</text>
</comment>
<evidence type="ECO:0000256" key="6">
    <source>
        <dbReference type="ARBA" id="ARBA00023014"/>
    </source>
</evidence>
<dbReference type="InterPro" id="IPR004017">
    <property type="entry name" value="Cys_rich_dom"/>
</dbReference>
<accession>A0A3N1UWE5</accession>
<dbReference type="Pfam" id="PF13183">
    <property type="entry name" value="Fer4_8"/>
    <property type="match status" value="1"/>
</dbReference>
<keyword evidence="4" id="KW-0249">Electron transport</keyword>
<dbReference type="OrthoDB" id="9786127at2"/>
<dbReference type="Gene3D" id="1.10.1060.10">
    <property type="entry name" value="Alpha-helical ferredoxin"/>
    <property type="match status" value="1"/>
</dbReference>
<gene>
    <name evidence="8" type="ORF">EDC27_1941</name>
</gene>
<dbReference type="PROSITE" id="PS00198">
    <property type="entry name" value="4FE4S_FER_1"/>
    <property type="match status" value="1"/>
</dbReference>
<dbReference type="PANTHER" id="PTHR43551:SF1">
    <property type="entry name" value="HETERODISULFIDE REDUCTASE"/>
    <property type="match status" value="1"/>
</dbReference>
<evidence type="ECO:0000256" key="1">
    <source>
        <dbReference type="ARBA" id="ARBA00022448"/>
    </source>
</evidence>
<dbReference type="EMBL" id="RJVA01000012">
    <property type="protein sequence ID" value="ROQ92241.1"/>
    <property type="molecule type" value="Genomic_DNA"/>
</dbReference>
<keyword evidence="6" id="KW-0411">Iron-sulfur</keyword>
<dbReference type="AlphaFoldDB" id="A0A3N1UWE5"/>
<proteinExistence type="predicted"/>
<dbReference type="GO" id="GO:0046872">
    <property type="term" value="F:metal ion binding"/>
    <property type="evidence" value="ECO:0007669"/>
    <property type="project" value="UniProtKB-KW"/>
</dbReference>
<name>A0A3N1UWE5_9BACT</name>
<keyword evidence="2" id="KW-0004">4Fe-4S</keyword>
<dbReference type="Proteomes" id="UP000276223">
    <property type="component" value="Unassembled WGS sequence"/>
</dbReference>
<evidence type="ECO:0000313" key="9">
    <source>
        <dbReference type="Proteomes" id="UP000276223"/>
    </source>
</evidence>
<reference evidence="8 9" key="1">
    <citation type="submission" date="2018-11" db="EMBL/GenBank/DDBJ databases">
        <title>Genomic Encyclopedia of Type Strains, Phase IV (KMG-IV): sequencing the most valuable type-strain genomes for metagenomic binning, comparative biology and taxonomic classification.</title>
        <authorList>
            <person name="Goeker M."/>
        </authorList>
    </citation>
    <scope>NUCLEOTIDE SEQUENCE [LARGE SCALE GENOMIC DNA]</scope>
    <source>
        <strain evidence="8 9">DSM 22027</strain>
    </source>
</reference>
<keyword evidence="1" id="KW-0813">Transport</keyword>
<feature type="domain" description="4Fe-4S ferredoxin-type" evidence="7">
    <location>
        <begin position="62"/>
        <end position="94"/>
    </location>
</feature>
<keyword evidence="3" id="KW-0479">Metal-binding</keyword>
<evidence type="ECO:0000313" key="8">
    <source>
        <dbReference type="EMBL" id="ROQ92241.1"/>
    </source>
</evidence>
<keyword evidence="9" id="KW-1185">Reference proteome</keyword>
<feature type="domain" description="4Fe-4S ferredoxin-type" evidence="7">
    <location>
        <begin position="16"/>
        <end position="46"/>
    </location>
</feature>
<evidence type="ECO:0000256" key="3">
    <source>
        <dbReference type="ARBA" id="ARBA00022723"/>
    </source>
</evidence>
<dbReference type="GO" id="GO:0051539">
    <property type="term" value="F:4 iron, 4 sulfur cluster binding"/>
    <property type="evidence" value="ECO:0007669"/>
    <property type="project" value="UniProtKB-KW"/>
</dbReference>
<sequence>MEALTPRKLQDDVRQYLNQFDLNLCLTCGTCSNGCPITGTPGMEGWDTRKVIRMLALGLLDEVVQSKFPWVCTGCGRCAHACPMGIDIVAILGHMKHLRPRDQVPGILHKGVENVLATGNNMAIPQEDYLFLMADLGAELAADECPGFYVPVDKPGADILFFPNSKEVFSDNEDMKWWWKIFYAAKENWTIPLENWEAVDWGLFTGNYEATKILAKRKIEHMKRLGVKRMIMPDCGGGSYGCRKGMKVCSMEDPTNRVDYIYLYDYLKEIIETGRIRLDKSRKAGKVFTWHDSCKHGRELERNFGKGYYEEPRWIIQQCVDQFVDMEPNRSCNYCCGAGGGNWPAPFEEESAFHGRYKVRQIKNSGADVVVVGCSNCRDQMMRRLPKYYPEDAKYEVKYIWQLVAEALVLEPWSDEEVARAEEEARAQWERLGVDMEGDLE</sequence>
<protein>
    <submittedName>
        <fullName evidence="8">Fe-S oxidoreductase</fullName>
    </submittedName>
</protein>
<evidence type="ECO:0000259" key="7">
    <source>
        <dbReference type="PROSITE" id="PS51379"/>
    </source>
</evidence>
<evidence type="ECO:0000256" key="2">
    <source>
        <dbReference type="ARBA" id="ARBA00022485"/>
    </source>
</evidence>
<evidence type="ECO:0000256" key="5">
    <source>
        <dbReference type="ARBA" id="ARBA00023004"/>
    </source>
</evidence>
<dbReference type="SUPFAM" id="SSF46548">
    <property type="entry name" value="alpha-helical ferredoxin"/>
    <property type="match status" value="1"/>
</dbReference>
<dbReference type="PROSITE" id="PS51379">
    <property type="entry name" value="4FE4S_FER_2"/>
    <property type="match status" value="2"/>
</dbReference>
<organism evidence="8 9">
    <name type="scientific">Desulfosoma caldarium</name>
    <dbReference type="NCBI Taxonomy" id="610254"/>
    <lineage>
        <taxon>Bacteria</taxon>
        <taxon>Pseudomonadati</taxon>
        <taxon>Thermodesulfobacteriota</taxon>
        <taxon>Syntrophobacteria</taxon>
        <taxon>Syntrophobacterales</taxon>
        <taxon>Syntrophobacteraceae</taxon>
        <taxon>Desulfosoma</taxon>
    </lineage>
</organism>
<dbReference type="InterPro" id="IPR017900">
    <property type="entry name" value="4Fe4S_Fe_S_CS"/>
</dbReference>
<keyword evidence="5" id="KW-0408">Iron</keyword>
<evidence type="ECO:0000256" key="4">
    <source>
        <dbReference type="ARBA" id="ARBA00022982"/>
    </source>
</evidence>
<dbReference type="Pfam" id="PF02754">
    <property type="entry name" value="CCG"/>
    <property type="match status" value="1"/>
</dbReference>
<dbReference type="GO" id="GO:0016491">
    <property type="term" value="F:oxidoreductase activity"/>
    <property type="evidence" value="ECO:0007669"/>
    <property type="project" value="UniProtKB-ARBA"/>
</dbReference>
<dbReference type="RefSeq" id="WP_123290407.1">
    <property type="nucleotide sequence ID" value="NZ_RJVA01000012.1"/>
</dbReference>
<dbReference type="PANTHER" id="PTHR43551">
    <property type="entry name" value="FUMARATE REDUCTASE IRON-SULFUR SUBUNIT"/>
    <property type="match status" value="1"/>
</dbReference>
<dbReference type="InterPro" id="IPR017896">
    <property type="entry name" value="4Fe4S_Fe-S-bd"/>
</dbReference>